<gene>
    <name evidence="3" type="ORF">J2Z69_000628</name>
</gene>
<keyword evidence="1" id="KW-0732">Signal</keyword>
<organism evidence="3 4">
    <name type="scientific">Paenibacillus shirakamiensis</name>
    <dbReference type="NCBI Taxonomy" id="1265935"/>
    <lineage>
        <taxon>Bacteria</taxon>
        <taxon>Bacillati</taxon>
        <taxon>Bacillota</taxon>
        <taxon>Bacilli</taxon>
        <taxon>Bacillales</taxon>
        <taxon>Paenibacillaceae</taxon>
        <taxon>Paenibacillus</taxon>
    </lineage>
</organism>
<feature type="domain" description="SLH" evidence="2">
    <location>
        <begin position="183"/>
        <end position="246"/>
    </location>
</feature>
<proteinExistence type="predicted"/>
<feature type="domain" description="SLH" evidence="2">
    <location>
        <begin position="50"/>
        <end position="112"/>
    </location>
</feature>
<dbReference type="EMBL" id="JAGGLD010000001">
    <property type="protein sequence ID" value="MBP1999609.1"/>
    <property type="molecule type" value="Genomic_DNA"/>
</dbReference>
<dbReference type="PROSITE" id="PS51272">
    <property type="entry name" value="SLH"/>
    <property type="match status" value="2"/>
</dbReference>
<accession>A0ABS4JD21</accession>
<evidence type="ECO:0000313" key="3">
    <source>
        <dbReference type="EMBL" id="MBP1999609.1"/>
    </source>
</evidence>
<dbReference type="Proteomes" id="UP001519288">
    <property type="component" value="Unassembled WGS sequence"/>
</dbReference>
<reference evidence="3 4" key="1">
    <citation type="submission" date="2021-03" db="EMBL/GenBank/DDBJ databases">
        <title>Genomic Encyclopedia of Type Strains, Phase IV (KMG-IV): sequencing the most valuable type-strain genomes for metagenomic binning, comparative biology and taxonomic classification.</title>
        <authorList>
            <person name="Goeker M."/>
        </authorList>
    </citation>
    <scope>NUCLEOTIDE SEQUENCE [LARGE SCALE GENOMIC DNA]</scope>
    <source>
        <strain evidence="3 4">DSM 26806</strain>
    </source>
</reference>
<keyword evidence="4" id="KW-1185">Reference proteome</keyword>
<dbReference type="InterPro" id="IPR001119">
    <property type="entry name" value="SLH_dom"/>
</dbReference>
<dbReference type="PANTHER" id="PTHR43308">
    <property type="entry name" value="OUTER MEMBRANE PROTEIN ALPHA-RELATED"/>
    <property type="match status" value="1"/>
</dbReference>
<dbReference type="InterPro" id="IPR051465">
    <property type="entry name" value="Cell_Envelope_Struct_Comp"/>
</dbReference>
<protein>
    <recommendedName>
        <fullName evidence="2">SLH domain-containing protein</fullName>
    </recommendedName>
</protein>
<feature type="chain" id="PRO_5047329901" description="SLH domain-containing protein" evidence="1">
    <location>
        <begin position="34"/>
        <end position="907"/>
    </location>
</feature>
<dbReference type="Pfam" id="PF00395">
    <property type="entry name" value="SLH"/>
    <property type="match status" value="2"/>
</dbReference>
<feature type="signal peptide" evidence="1">
    <location>
        <begin position="1"/>
        <end position="33"/>
    </location>
</feature>
<evidence type="ECO:0000256" key="1">
    <source>
        <dbReference type="SAM" id="SignalP"/>
    </source>
</evidence>
<dbReference type="PANTHER" id="PTHR43308:SF5">
    <property type="entry name" value="S-LAYER PROTEIN _ PEPTIDOGLYCAN ENDO-BETA-N-ACETYLGLUCOSAMINIDASE"/>
    <property type="match status" value="1"/>
</dbReference>
<sequence length="907" mass="97444">MSYKRSYMRQTQKAMSAMLVTAISLSGGTAAFAATSTTPVTTAVPNTTVSTGIFTDVTNGYWAEKHIYKLAAQGIILGDKGKFRPNDNITQQEAVALAIRFMNAGSKLPATPSVPDKLKTGVYFKPYVALALELKLLDSTEELAATSAKDNWGEKKASREWIAKILVRALGKDADAKAAATKQTTFADNNKISVGAKGAVNVAVDLGLAKGVEGNRFDPLGLVTRAQIAAFFGRGQAYVNPGYANVYEGIVTALSNNQITLYIDGKSRSFVVDNRSVVYSSDADTKKNINDIKLYTKVVAIDKTGSAAYIEVTDSTPQLESIQGTFAKTTGNNTIWLSTNTGYVSYGYDEGTTFLDQNGKSIGSQALTADSTVEIQRETYSPAKRTISIKVKSGLVTKEGTGTIQSLDNNTLIVKDTAGLVEQFKVDPNVLVRYQNQIISLSELKAGAAIKYSIKNSVITSIEVTQSVERTFKAQLIDIGAGNKLVTYKKTDGTLESKLLADKASIAVDGIVDAGLNDLIADVSGGDQVQITLDAGEKVNRIQVIGRQSEQLSDLTVVSYDSALKALTLVDANKKLQVYALDEKTKLDYNSSAPTLTGMESLLTKGRKISLNHIGNRILSLQVVYKYEGTFVSANATAKTITLQMSGGKTVVVNYTGTQPSIELYGKASPSLNDIKVGDAVTAILTANQDALQTLAVTTPIQFEVISVDSNNSRIRAESSGITDEIYVDKATLLGASGGVLRLTDITAGQFLNVVFQGRTAISVQAVKLTLGKVQSVDGSSVTIKDFTGNTTSFPVTAGIKVVKAGATSTNASTLTASDHVEVRKDQNGQLVFTVLSTLLRPFNYYDSSTKEMFVKRDFNDTQYRFSLSLDAYIHQGDTTLTVQSLKENDNIVLYFNRGKLVEIEKQ</sequence>
<comment type="caution">
    <text evidence="3">The sequence shown here is derived from an EMBL/GenBank/DDBJ whole genome shotgun (WGS) entry which is preliminary data.</text>
</comment>
<evidence type="ECO:0000259" key="2">
    <source>
        <dbReference type="PROSITE" id="PS51272"/>
    </source>
</evidence>
<dbReference type="RefSeq" id="WP_209859049.1">
    <property type="nucleotide sequence ID" value="NZ_JAGGLD010000001.1"/>
</dbReference>
<name>A0ABS4JD21_9BACL</name>
<evidence type="ECO:0000313" key="4">
    <source>
        <dbReference type="Proteomes" id="UP001519288"/>
    </source>
</evidence>